<dbReference type="InterPro" id="IPR010751">
    <property type="entry name" value="TrfA"/>
</dbReference>
<evidence type="ECO:0000313" key="2">
    <source>
        <dbReference type="Proteomes" id="UP000000393"/>
    </source>
</evidence>
<keyword evidence="2" id="KW-1185">Reference proteome</keyword>
<evidence type="ECO:0000313" key="1">
    <source>
        <dbReference type="EMBL" id="ADJ27045.1"/>
    </source>
</evidence>
<proteinExistence type="predicted"/>
<sequence length="375" mass="41804">MDLACRIYQAYGQGALLTIMSLLIPPSNKARKVGAKRRDGVIYPLLIFPQAGLPCTLRKTTGNSSLEKAVEHITNKIARMAQEAKTRREAKAKREAETAKIIPLLPCWDKGQQRGVPNEMVRSALFSVKNKKQARAYLEGVPIVVVGDGRISYRGQELRQDDEDVWLQIMHEAKARPLGKCVEFKPYALLKGVGWAIKGQSYQRLQISLERMVATALTVSSHRLGKSVTLPLIQKFGRAHGGGPWKVWISSEMVVLFGDVHYTRLEWEMRHQLGPIAKWLHGLYSRPCSTLSDEGGDLWKGSGSADGLLKTFKANLKGALNELQAVGFLSDWRIEGNLVYANLKGALNELQAVGFLSDWRIEGNLVYVVRAEKKT</sequence>
<reference evidence="1 2" key="1">
    <citation type="submission" date="2010-06" db="EMBL/GenBank/DDBJ databases">
        <title>Complete sequence of chromosome of Nitrosococcus watsoni C-113.</title>
        <authorList>
            <consortium name="US DOE Joint Genome Institute"/>
            <person name="Lucas S."/>
            <person name="Copeland A."/>
            <person name="Lapidus A."/>
            <person name="Cheng J.-F."/>
            <person name="Bruce D."/>
            <person name="Goodwin L."/>
            <person name="Pitluck S."/>
            <person name="Malfatti S.A."/>
            <person name="Chain P.S.G."/>
            <person name="Land M."/>
            <person name="Hauser L."/>
            <person name="Kyrpides N."/>
            <person name="Ivanova N."/>
            <person name="Cambell M.A."/>
            <person name="Heidelberg J.F."/>
            <person name="Klotz M.G."/>
            <person name="Woyke T."/>
        </authorList>
    </citation>
    <scope>NUCLEOTIDE SEQUENCE [LARGE SCALE GENOMIC DNA]</scope>
    <source>
        <strain evidence="1 2">C-113</strain>
    </source>
</reference>
<organism evidence="1 2">
    <name type="scientific">Nitrosococcus watsoni (strain C-113)</name>
    <dbReference type="NCBI Taxonomy" id="105559"/>
    <lineage>
        <taxon>Bacteria</taxon>
        <taxon>Pseudomonadati</taxon>
        <taxon>Pseudomonadota</taxon>
        <taxon>Gammaproteobacteria</taxon>
        <taxon>Chromatiales</taxon>
        <taxon>Chromatiaceae</taxon>
        <taxon>Nitrosococcus</taxon>
    </lineage>
</organism>
<name>D8K850_NITWC</name>
<accession>D8K850</accession>
<dbReference type="Proteomes" id="UP000000393">
    <property type="component" value="Chromosome"/>
</dbReference>
<dbReference type="AlphaFoldDB" id="D8K850"/>
<dbReference type="eggNOG" id="COG3464">
    <property type="taxonomic scope" value="Bacteria"/>
</dbReference>
<dbReference type="STRING" id="105559.Nwat_0054"/>
<dbReference type="Pfam" id="PF07042">
    <property type="entry name" value="TrfA"/>
    <property type="match status" value="1"/>
</dbReference>
<dbReference type="EMBL" id="CP002086">
    <property type="protein sequence ID" value="ADJ27045.1"/>
    <property type="molecule type" value="Genomic_DNA"/>
</dbReference>
<dbReference type="KEGG" id="nwa:Nwat_0054"/>
<protein>
    <submittedName>
        <fullName evidence="1">TrfA family protein</fullName>
    </submittedName>
</protein>
<dbReference type="HOGENOM" id="CLU_062408_0_0_6"/>
<gene>
    <name evidence="1" type="ordered locus">Nwat_0054</name>
</gene>